<evidence type="ECO:0000256" key="5">
    <source>
        <dbReference type="PIRNR" id="PIRNR000410"/>
    </source>
</evidence>
<protein>
    <recommendedName>
        <fullName evidence="5">Chemotaxis protein methyltransferase</fullName>
        <ecNumber evidence="5">2.1.1.80</ecNumber>
    </recommendedName>
</protein>
<dbReference type="PROSITE" id="PS50123">
    <property type="entry name" value="CHER"/>
    <property type="match status" value="1"/>
</dbReference>
<keyword evidence="9" id="KW-1185">Reference proteome</keyword>
<dbReference type="InterPro" id="IPR022642">
    <property type="entry name" value="CheR_C"/>
</dbReference>
<dbReference type="InterPro" id="IPR022641">
    <property type="entry name" value="CheR_N"/>
</dbReference>
<evidence type="ECO:0000256" key="3">
    <source>
        <dbReference type="ARBA" id="ARBA00022679"/>
    </source>
</evidence>
<dbReference type="InterPro" id="IPR050903">
    <property type="entry name" value="Bact_Chemotaxis_MeTrfase"/>
</dbReference>
<evidence type="ECO:0000256" key="4">
    <source>
        <dbReference type="ARBA" id="ARBA00022691"/>
    </source>
</evidence>
<dbReference type="AlphaFoldDB" id="A0A501PPE0"/>
<feature type="binding site" evidence="6">
    <location>
        <begin position="213"/>
        <end position="214"/>
    </location>
    <ligand>
        <name>S-adenosyl-L-methionine</name>
        <dbReference type="ChEBI" id="CHEBI:59789"/>
    </ligand>
</feature>
<dbReference type="OrthoDB" id="9816309at2"/>
<evidence type="ECO:0000256" key="2">
    <source>
        <dbReference type="ARBA" id="ARBA00022603"/>
    </source>
</evidence>
<dbReference type="Pfam" id="PF03705">
    <property type="entry name" value="CheR_N"/>
    <property type="match status" value="1"/>
</dbReference>
<keyword evidence="2 5" id="KW-0489">Methyltransferase</keyword>
<dbReference type="PANTHER" id="PTHR24422:SF21">
    <property type="entry name" value="CHEMOTAXIS PROTEIN METHYLTRANSFERASE 1"/>
    <property type="match status" value="1"/>
</dbReference>
<name>A0A501PPE0_9PROT</name>
<feature type="domain" description="CheR-type methyltransferase" evidence="7">
    <location>
        <begin position="1"/>
        <end position="257"/>
    </location>
</feature>
<dbReference type="SUPFAM" id="SSF47757">
    <property type="entry name" value="Chemotaxis receptor methyltransferase CheR, N-terminal domain"/>
    <property type="match status" value="1"/>
</dbReference>
<feature type="binding site" evidence="6">
    <location>
        <position position="71"/>
    </location>
    <ligand>
        <name>S-adenosyl-L-methionine</name>
        <dbReference type="ChEBI" id="CHEBI:59789"/>
    </ligand>
</feature>
<feature type="binding site" evidence="6">
    <location>
        <position position="115"/>
    </location>
    <ligand>
        <name>S-adenosyl-L-methionine</name>
        <dbReference type="ChEBI" id="CHEBI:59789"/>
    </ligand>
</feature>
<gene>
    <name evidence="8" type="ORF">FIV46_07355</name>
</gene>
<dbReference type="GO" id="GO:0008983">
    <property type="term" value="F:protein-glutamate O-methyltransferase activity"/>
    <property type="evidence" value="ECO:0007669"/>
    <property type="project" value="UniProtKB-EC"/>
</dbReference>
<feature type="binding site" evidence="6">
    <location>
        <begin position="196"/>
        <end position="197"/>
    </location>
    <ligand>
        <name>S-adenosyl-L-methionine</name>
        <dbReference type="ChEBI" id="CHEBI:59789"/>
    </ligand>
</feature>
<keyword evidence="4 5" id="KW-0949">S-adenosyl-L-methionine</keyword>
<dbReference type="Pfam" id="PF01739">
    <property type="entry name" value="CheR"/>
    <property type="match status" value="1"/>
</dbReference>
<feature type="binding site" evidence="6">
    <location>
        <position position="73"/>
    </location>
    <ligand>
        <name>S-adenosyl-L-methionine</name>
        <dbReference type="ChEBI" id="CHEBI:59789"/>
    </ligand>
</feature>
<evidence type="ECO:0000259" key="7">
    <source>
        <dbReference type="PROSITE" id="PS50123"/>
    </source>
</evidence>
<dbReference type="PIRSF" id="PIRSF000410">
    <property type="entry name" value="CheR"/>
    <property type="match status" value="1"/>
</dbReference>
<dbReference type="InterPro" id="IPR029063">
    <property type="entry name" value="SAM-dependent_MTases_sf"/>
</dbReference>
<dbReference type="InterPro" id="IPR026024">
    <property type="entry name" value="Chemotaxis_MeTrfase_CheR"/>
</dbReference>
<reference evidence="9" key="1">
    <citation type="submission" date="2019-06" db="EMBL/GenBank/DDBJ databases">
        <title>The complete genome of Emcibacter congregatus ZYLT.</title>
        <authorList>
            <person name="Zhao Z."/>
        </authorList>
    </citation>
    <scope>NUCLEOTIDE SEQUENCE [LARGE SCALE GENOMIC DNA]</scope>
    <source>
        <strain evidence="9">MCCC 1A06723</strain>
    </source>
</reference>
<dbReference type="Proteomes" id="UP000319148">
    <property type="component" value="Unassembled WGS sequence"/>
</dbReference>
<dbReference type="GO" id="GO:0032259">
    <property type="term" value="P:methylation"/>
    <property type="evidence" value="ECO:0007669"/>
    <property type="project" value="UniProtKB-KW"/>
</dbReference>
<evidence type="ECO:0000256" key="6">
    <source>
        <dbReference type="PIRSR" id="PIRSR000410-1"/>
    </source>
</evidence>
<dbReference type="Gene3D" id="1.10.155.10">
    <property type="entry name" value="Chemotaxis receptor methyltransferase CheR, N-terminal domain"/>
    <property type="match status" value="1"/>
</dbReference>
<evidence type="ECO:0000313" key="8">
    <source>
        <dbReference type="EMBL" id="TPD62008.1"/>
    </source>
</evidence>
<comment type="caution">
    <text evidence="8">The sequence shown here is derived from an EMBL/GenBank/DDBJ whole genome shotgun (WGS) entry which is preliminary data.</text>
</comment>
<organism evidence="8 9">
    <name type="scientific">Emcibacter nanhaiensis</name>
    <dbReference type="NCBI Taxonomy" id="1505037"/>
    <lineage>
        <taxon>Bacteria</taxon>
        <taxon>Pseudomonadati</taxon>
        <taxon>Pseudomonadota</taxon>
        <taxon>Alphaproteobacteria</taxon>
        <taxon>Emcibacterales</taxon>
        <taxon>Emcibacteraceae</taxon>
        <taxon>Emcibacter</taxon>
    </lineage>
</organism>
<dbReference type="InterPro" id="IPR036804">
    <property type="entry name" value="CheR_N_sf"/>
</dbReference>
<dbReference type="SUPFAM" id="SSF53335">
    <property type="entry name" value="S-adenosyl-L-methionine-dependent methyltransferases"/>
    <property type="match status" value="1"/>
</dbReference>
<keyword evidence="3 5" id="KW-0808">Transferase</keyword>
<dbReference type="InterPro" id="IPR000780">
    <property type="entry name" value="CheR_MeTrfase"/>
</dbReference>
<dbReference type="RefSeq" id="WP_139939948.1">
    <property type="nucleotide sequence ID" value="NZ_JBHSYP010000003.1"/>
</dbReference>
<sequence length="278" mass="31670">MRPEDFQLISGILKERSGLVLTEDKVYLLESRLTPIARQKGMESLDDLIGEVRINRQEDLLNEITEAMTTNESFFFRDNTPFDHLRDKVLPELIQKRSAQRRIRIWCAAASTGQEPYSIAMILKEMEAKLQGWNVEIVGTDLSNQVLEKAKAGLYSQFEVQRGLPIKLLIKYFTQVGEMWQLSDELRQMVSYRPFNLLDSFSLLGSFDIIFCRNVLIYFDQDTKTRVLDRMRGQIADDGTLFLGAAETVLGVTEKFKPVAGHRGMYVTTNGGAMRAAG</sequence>
<proteinExistence type="predicted"/>
<evidence type="ECO:0000313" key="9">
    <source>
        <dbReference type="Proteomes" id="UP000319148"/>
    </source>
</evidence>
<dbReference type="EC" id="2.1.1.80" evidence="5"/>
<comment type="catalytic activity">
    <reaction evidence="1 5">
        <text>L-glutamyl-[protein] + S-adenosyl-L-methionine = [protein]-L-glutamate 5-O-methyl ester + S-adenosyl-L-homocysteine</text>
        <dbReference type="Rhea" id="RHEA:24452"/>
        <dbReference type="Rhea" id="RHEA-COMP:10208"/>
        <dbReference type="Rhea" id="RHEA-COMP:10311"/>
        <dbReference type="ChEBI" id="CHEBI:29973"/>
        <dbReference type="ChEBI" id="CHEBI:57856"/>
        <dbReference type="ChEBI" id="CHEBI:59789"/>
        <dbReference type="ChEBI" id="CHEBI:82795"/>
        <dbReference type="EC" id="2.1.1.80"/>
    </reaction>
</comment>
<feature type="binding site" evidence="6">
    <location>
        <position position="141"/>
    </location>
    <ligand>
        <name>S-adenosyl-L-methionine</name>
        <dbReference type="ChEBI" id="CHEBI:59789"/>
    </ligand>
</feature>
<dbReference type="PANTHER" id="PTHR24422">
    <property type="entry name" value="CHEMOTAXIS PROTEIN METHYLTRANSFERASE"/>
    <property type="match status" value="1"/>
</dbReference>
<dbReference type="PRINTS" id="PR00996">
    <property type="entry name" value="CHERMTFRASE"/>
</dbReference>
<accession>A0A501PPE0</accession>
<evidence type="ECO:0000256" key="1">
    <source>
        <dbReference type="ARBA" id="ARBA00001541"/>
    </source>
</evidence>
<comment type="function">
    <text evidence="5">Methylation of the membrane-bound methyl-accepting chemotaxis proteins (MCP) to form gamma-glutamyl methyl ester residues in MCP.</text>
</comment>
<dbReference type="Gene3D" id="3.40.50.150">
    <property type="entry name" value="Vaccinia Virus protein VP39"/>
    <property type="match status" value="1"/>
</dbReference>
<dbReference type="EMBL" id="VFIY01000005">
    <property type="protein sequence ID" value="TPD62008.1"/>
    <property type="molecule type" value="Genomic_DNA"/>
</dbReference>
<feature type="binding site" evidence="6">
    <location>
        <position position="77"/>
    </location>
    <ligand>
        <name>S-adenosyl-L-methionine</name>
        <dbReference type="ChEBI" id="CHEBI:59789"/>
    </ligand>
</feature>
<dbReference type="SMART" id="SM00138">
    <property type="entry name" value="MeTrc"/>
    <property type="match status" value="1"/>
</dbReference>